<proteinExistence type="predicted"/>
<gene>
    <name evidence="1" type="ORF">MLD38_020953</name>
</gene>
<accession>A0ACB9QDW5</accession>
<reference evidence="2" key="1">
    <citation type="journal article" date="2023" name="Front. Plant Sci.">
        <title>Chromosomal-level genome assembly of Melastoma candidum provides insights into trichome evolution.</title>
        <authorList>
            <person name="Zhong Y."/>
            <person name="Wu W."/>
            <person name="Sun C."/>
            <person name="Zou P."/>
            <person name="Liu Y."/>
            <person name="Dai S."/>
            <person name="Zhou R."/>
        </authorList>
    </citation>
    <scope>NUCLEOTIDE SEQUENCE [LARGE SCALE GENOMIC DNA]</scope>
</reference>
<dbReference type="Proteomes" id="UP001057402">
    <property type="component" value="Chromosome 6"/>
</dbReference>
<dbReference type="EMBL" id="CM042885">
    <property type="protein sequence ID" value="KAI4364922.1"/>
    <property type="molecule type" value="Genomic_DNA"/>
</dbReference>
<organism evidence="1 2">
    <name type="scientific">Melastoma candidum</name>
    <dbReference type="NCBI Taxonomy" id="119954"/>
    <lineage>
        <taxon>Eukaryota</taxon>
        <taxon>Viridiplantae</taxon>
        <taxon>Streptophyta</taxon>
        <taxon>Embryophyta</taxon>
        <taxon>Tracheophyta</taxon>
        <taxon>Spermatophyta</taxon>
        <taxon>Magnoliopsida</taxon>
        <taxon>eudicotyledons</taxon>
        <taxon>Gunneridae</taxon>
        <taxon>Pentapetalae</taxon>
        <taxon>rosids</taxon>
        <taxon>malvids</taxon>
        <taxon>Myrtales</taxon>
        <taxon>Melastomataceae</taxon>
        <taxon>Melastomatoideae</taxon>
        <taxon>Melastomateae</taxon>
        <taxon>Melastoma</taxon>
    </lineage>
</organism>
<keyword evidence="2" id="KW-1185">Reference proteome</keyword>
<comment type="caution">
    <text evidence="1">The sequence shown here is derived from an EMBL/GenBank/DDBJ whole genome shotgun (WGS) entry which is preliminary data.</text>
</comment>
<name>A0ACB9QDW5_9MYRT</name>
<evidence type="ECO:0000313" key="1">
    <source>
        <dbReference type="EMBL" id="KAI4364922.1"/>
    </source>
</evidence>
<evidence type="ECO:0000313" key="2">
    <source>
        <dbReference type="Proteomes" id="UP001057402"/>
    </source>
</evidence>
<protein>
    <submittedName>
        <fullName evidence="1">Uncharacterized protein</fullName>
    </submittedName>
</protein>
<sequence>MKFLRNVKEIKADVVHTKTRVNDLYFLSASNSYIEKMSDNSTSSLWDTRLGHLNMAKLSVISQKKLVEGLPKDLRIEEDSMCEGCQYGKAHKLPFDKSITRSKGPLDRVHSHLKGPTRTTSYSGCKYMLYI</sequence>